<evidence type="ECO:0000313" key="1">
    <source>
        <dbReference type="EMBL" id="PSR77215.1"/>
    </source>
</evidence>
<accession>A0A2T2ZUN7</accession>
<reference evidence="1 2" key="1">
    <citation type="journal article" date="2018" name="Mycol. Prog.">
        <title>Coniella lustricola, a new species from submerged detritus.</title>
        <authorList>
            <person name="Raudabaugh D.B."/>
            <person name="Iturriaga T."/>
            <person name="Carver A."/>
            <person name="Mondo S."/>
            <person name="Pangilinan J."/>
            <person name="Lipzen A."/>
            <person name="He G."/>
            <person name="Amirebrahimi M."/>
            <person name="Grigoriev I.V."/>
            <person name="Miller A.N."/>
        </authorList>
    </citation>
    <scope>NUCLEOTIDE SEQUENCE [LARGE SCALE GENOMIC DNA]</scope>
    <source>
        <strain evidence="1 2">B22-T-1</strain>
    </source>
</reference>
<dbReference type="InParanoid" id="A0A2T2ZUN7"/>
<keyword evidence="2" id="KW-1185">Reference proteome</keyword>
<name>A0A2T2ZUN7_9PEZI</name>
<protein>
    <submittedName>
        <fullName evidence="1">Uncharacterized protein</fullName>
    </submittedName>
</protein>
<sequence length="163" mass="18747">MYLHGAEKGMPSKTGIVGKVSKDLPTWKRPPCDRQTCRFLDWLVGQTHHLLFDPACQRRYRQAPAGARRRQADCSKRRTQPDQRMHAPLLGQGERQGWRHTGLAHLSPSPQVKTTLDVTCTFQLRVSNADFQWTLKHTHKFAWLFVMLMTIVVVEEVELLSST</sequence>
<dbReference type="Proteomes" id="UP000241462">
    <property type="component" value="Unassembled WGS sequence"/>
</dbReference>
<dbReference type="AlphaFoldDB" id="A0A2T2ZUN7"/>
<gene>
    <name evidence="1" type="ORF">BD289DRAFT_152552</name>
</gene>
<organism evidence="1 2">
    <name type="scientific">Coniella lustricola</name>
    <dbReference type="NCBI Taxonomy" id="2025994"/>
    <lineage>
        <taxon>Eukaryota</taxon>
        <taxon>Fungi</taxon>
        <taxon>Dikarya</taxon>
        <taxon>Ascomycota</taxon>
        <taxon>Pezizomycotina</taxon>
        <taxon>Sordariomycetes</taxon>
        <taxon>Sordariomycetidae</taxon>
        <taxon>Diaporthales</taxon>
        <taxon>Schizoparmaceae</taxon>
        <taxon>Coniella</taxon>
    </lineage>
</organism>
<proteinExistence type="predicted"/>
<evidence type="ECO:0000313" key="2">
    <source>
        <dbReference type="Proteomes" id="UP000241462"/>
    </source>
</evidence>
<dbReference type="EMBL" id="KZ678668">
    <property type="protein sequence ID" value="PSR77215.1"/>
    <property type="molecule type" value="Genomic_DNA"/>
</dbReference>